<gene>
    <name evidence="3" type="ORF">BaRGS_00006568</name>
</gene>
<keyword evidence="4" id="KW-1185">Reference proteome</keyword>
<feature type="compositionally biased region" description="Basic and acidic residues" evidence="1">
    <location>
        <begin position="23"/>
        <end position="79"/>
    </location>
</feature>
<proteinExistence type="predicted"/>
<evidence type="ECO:0000313" key="3">
    <source>
        <dbReference type="EMBL" id="KAK7502204.1"/>
    </source>
</evidence>
<feature type="region of interest" description="Disordered" evidence="1">
    <location>
        <begin position="23"/>
        <end position="90"/>
    </location>
</feature>
<dbReference type="Pfam" id="PF24578">
    <property type="entry name" value="CSPP1_C"/>
    <property type="match status" value="1"/>
</dbReference>
<name>A0ABD0LR77_9CAEN</name>
<comment type="caution">
    <text evidence="3">The sequence shown here is derived from an EMBL/GenBank/DDBJ whole genome shotgun (WGS) entry which is preliminary data.</text>
</comment>
<dbReference type="InterPro" id="IPR058191">
    <property type="entry name" value="CSPP1_C"/>
</dbReference>
<reference evidence="3 4" key="1">
    <citation type="journal article" date="2023" name="Sci. Data">
        <title>Genome assembly of the Korean intertidal mud-creeper Batillaria attramentaria.</title>
        <authorList>
            <person name="Patra A.K."/>
            <person name="Ho P.T."/>
            <person name="Jun S."/>
            <person name="Lee S.J."/>
            <person name="Kim Y."/>
            <person name="Won Y.J."/>
        </authorList>
    </citation>
    <scope>NUCLEOTIDE SEQUENCE [LARGE SCALE GENOMIC DNA]</scope>
    <source>
        <strain evidence="3">Wonlab-2016</strain>
    </source>
</reference>
<organism evidence="3 4">
    <name type="scientific">Batillaria attramentaria</name>
    <dbReference type="NCBI Taxonomy" id="370345"/>
    <lineage>
        <taxon>Eukaryota</taxon>
        <taxon>Metazoa</taxon>
        <taxon>Spiralia</taxon>
        <taxon>Lophotrochozoa</taxon>
        <taxon>Mollusca</taxon>
        <taxon>Gastropoda</taxon>
        <taxon>Caenogastropoda</taxon>
        <taxon>Sorbeoconcha</taxon>
        <taxon>Cerithioidea</taxon>
        <taxon>Batillariidae</taxon>
        <taxon>Batillaria</taxon>
    </lineage>
</organism>
<feature type="domain" description="Centrosome and spindle pole-associated protein 1 C-terminal" evidence="2">
    <location>
        <begin position="142"/>
        <end position="193"/>
    </location>
</feature>
<feature type="non-terminal residue" evidence="3">
    <location>
        <position position="229"/>
    </location>
</feature>
<evidence type="ECO:0000313" key="4">
    <source>
        <dbReference type="Proteomes" id="UP001519460"/>
    </source>
</evidence>
<dbReference type="EMBL" id="JACVVK020000027">
    <property type="protein sequence ID" value="KAK7502204.1"/>
    <property type="molecule type" value="Genomic_DNA"/>
</dbReference>
<dbReference type="AlphaFoldDB" id="A0ABD0LR77"/>
<protein>
    <recommendedName>
        <fullName evidence="2">Centrosome and spindle pole-associated protein 1 C-terminal domain-containing protein</fullName>
    </recommendedName>
</protein>
<accession>A0ABD0LR77</accession>
<evidence type="ECO:0000259" key="2">
    <source>
        <dbReference type="Pfam" id="PF24578"/>
    </source>
</evidence>
<sequence length="229" mass="28056">MESDRIRVKMERDNDEFQRRLLRELENEKRKIQDQEAEARRRMEEMRREAEERRKEAERQRREAERLKKEAETRPKSDPPRPASKTMLYYDMGDYRQKLIDERKRIEELLKASPKKEKDLWDIKVLQRPRIPPTPKSADRANRDNVREFNELKHRNFDTRYEFRSIFPDVPFTNRRLEQQQDALIRQQEANLRTVGHTRPKRAEIVIPPRRAVSRPEWLDRDPTPLPHR</sequence>
<dbReference type="Proteomes" id="UP001519460">
    <property type="component" value="Unassembled WGS sequence"/>
</dbReference>
<evidence type="ECO:0000256" key="1">
    <source>
        <dbReference type="SAM" id="MobiDB-lite"/>
    </source>
</evidence>